<evidence type="ECO:0000313" key="3">
    <source>
        <dbReference type="Proteomes" id="UP000800094"/>
    </source>
</evidence>
<dbReference type="SMART" id="SM00717">
    <property type="entry name" value="SANT"/>
    <property type="match status" value="1"/>
</dbReference>
<dbReference type="InterPro" id="IPR001005">
    <property type="entry name" value="SANT/Myb"/>
</dbReference>
<evidence type="ECO:0000259" key="1">
    <source>
        <dbReference type="PROSITE" id="PS50090"/>
    </source>
</evidence>
<organism evidence="2 3">
    <name type="scientific">Trematosphaeria pertusa</name>
    <dbReference type="NCBI Taxonomy" id="390896"/>
    <lineage>
        <taxon>Eukaryota</taxon>
        <taxon>Fungi</taxon>
        <taxon>Dikarya</taxon>
        <taxon>Ascomycota</taxon>
        <taxon>Pezizomycotina</taxon>
        <taxon>Dothideomycetes</taxon>
        <taxon>Pleosporomycetidae</taxon>
        <taxon>Pleosporales</taxon>
        <taxon>Massarineae</taxon>
        <taxon>Trematosphaeriaceae</taxon>
        <taxon>Trematosphaeria</taxon>
    </lineage>
</organism>
<sequence length="182" mass="21614">MHLLPQKKRASRAQLRVDKWRPDEDAKLLKLVETGITWGEISDQLPGRSEQGCIGRYKKRLRKRALYDFTIEEIARLYNRYRSSMWTPIARKVELPWSTVEDIYWKFERDRLRQMTANGANPQQDEVSQRLLEHLPPKKVEREFHQASEEDREIENLAQAQILCEMQPASDQLSDHELCTEH</sequence>
<evidence type="ECO:0000313" key="2">
    <source>
        <dbReference type="EMBL" id="KAF2254791.1"/>
    </source>
</evidence>
<feature type="domain" description="Myb-like" evidence="1">
    <location>
        <begin position="12"/>
        <end position="61"/>
    </location>
</feature>
<name>A0A6A6IW65_9PLEO</name>
<dbReference type="GeneID" id="54587895"/>
<dbReference type="CDD" id="cd00167">
    <property type="entry name" value="SANT"/>
    <property type="match status" value="1"/>
</dbReference>
<dbReference type="EMBL" id="ML987190">
    <property type="protein sequence ID" value="KAF2254791.1"/>
    <property type="molecule type" value="Genomic_DNA"/>
</dbReference>
<protein>
    <recommendedName>
        <fullName evidence="1">Myb-like domain-containing protein</fullName>
    </recommendedName>
</protein>
<dbReference type="PROSITE" id="PS50090">
    <property type="entry name" value="MYB_LIKE"/>
    <property type="match status" value="1"/>
</dbReference>
<gene>
    <name evidence="2" type="ORF">BU26DRAFT_583429</name>
</gene>
<dbReference type="InterPro" id="IPR009057">
    <property type="entry name" value="Homeodomain-like_sf"/>
</dbReference>
<dbReference type="SUPFAM" id="SSF46689">
    <property type="entry name" value="Homeodomain-like"/>
    <property type="match status" value="1"/>
</dbReference>
<dbReference type="Proteomes" id="UP000800094">
    <property type="component" value="Unassembled WGS sequence"/>
</dbReference>
<dbReference type="Gene3D" id="1.10.10.60">
    <property type="entry name" value="Homeodomain-like"/>
    <property type="match status" value="1"/>
</dbReference>
<reference evidence="2" key="1">
    <citation type="journal article" date="2020" name="Stud. Mycol.">
        <title>101 Dothideomycetes genomes: a test case for predicting lifestyles and emergence of pathogens.</title>
        <authorList>
            <person name="Haridas S."/>
            <person name="Albert R."/>
            <person name="Binder M."/>
            <person name="Bloem J."/>
            <person name="Labutti K."/>
            <person name="Salamov A."/>
            <person name="Andreopoulos B."/>
            <person name="Baker S."/>
            <person name="Barry K."/>
            <person name="Bills G."/>
            <person name="Bluhm B."/>
            <person name="Cannon C."/>
            <person name="Castanera R."/>
            <person name="Culley D."/>
            <person name="Daum C."/>
            <person name="Ezra D."/>
            <person name="Gonzalez J."/>
            <person name="Henrissat B."/>
            <person name="Kuo A."/>
            <person name="Liang C."/>
            <person name="Lipzen A."/>
            <person name="Lutzoni F."/>
            <person name="Magnuson J."/>
            <person name="Mondo S."/>
            <person name="Nolan M."/>
            <person name="Ohm R."/>
            <person name="Pangilinan J."/>
            <person name="Park H.-J."/>
            <person name="Ramirez L."/>
            <person name="Alfaro M."/>
            <person name="Sun H."/>
            <person name="Tritt A."/>
            <person name="Yoshinaga Y."/>
            <person name="Zwiers L.-H."/>
            <person name="Turgeon B."/>
            <person name="Goodwin S."/>
            <person name="Spatafora J."/>
            <person name="Crous P."/>
            <person name="Grigoriev I."/>
        </authorList>
    </citation>
    <scope>NUCLEOTIDE SEQUENCE</scope>
    <source>
        <strain evidence="2">CBS 122368</strain>
    </source>
</reference>
<keyword evidence="3" id="KW-1185">Reference proteome</keyword>
<dbReference type="Pfam" id="PF00249">
    <property type="entry name" value="Myb_DNA-binding"/>
    <property type="match status" value="1"/>
</dbReference>
<dbReference type="RefSeq" id="XP_033689795.1">
    <property type="nucleotide sequence ID" value="XM_033834565.1"/>
</dbReference>
<accession>A0A6A6IW65</accession>
<proteinExistence type="predicted"/>
<dbReference type="AlphaFoldDB" id="A0A6A6IW65"/>
<dbReference type="OrthoDB" id="288030at2759"/>